<evidence type="ECO:0000256" key="2">
    <source>
        <dbReference type="ARBA" id="ARBA00008873"/>
    </source>
</evidence>
<dbReference type="PANTHER" id="PTHR45820:SF4">
    <property type="entry name" value="ZINC TRANSPORTER 63C, ISOFORM F"/>
    <property type="match status" value="1"/>
</dbReference>
<dbReference type="InterPro" id="IPR027469">
    <property type="entry name" value="Cation_efflux_TMD_sf"/>
</dbReference>
<dbReference type="NCBIfam" id="TIGR01297">
    <property type="entry name" value="CDF"/>
    <property type="match status" value="1"/>
</dbReference>
<dbReference type="Pfam" id="PF01545">
    <property type="entry name" value="Cation_efflux"/>
    <property type="match status" value="1"/>
</dbReference>
<organism evidence="8 9">
    <name type="scientific">Phlebotomus papatasi</name>
    <name type="common">Sandfly</name>
    <dbReference type="NCBI Taxonomy" id="29031"/>
    <lineage>
        <taxon>Eukaryota</taxon>
        <taxon>Metazoa</taxon>
        <taxon>Ecdysozoa</taxon>
        <taxon>Arthropoda</taxon>
        <taxon>Hexapoda</taxon>
        <taxon>Insecta</taxon>
        <taxon>Pterygota</taxon>
        <taxon>Neoptera</taxon>
        <taxon>Endopterygota</taxon>
        <taxon>Diptera</taxon>
        <taxon>Nematocera</taxon>
        <taxon>Psychodoidea</taxon>
        <taxon>Psychodidae</taxon>
        <taxon>Phlebotomus</taxon>
        <taxon>Phlebotomus</taxon>
    </lineage>
</organism>
<keyword evidence="3" id="KW-0812">Transmembrane</keyword>
<dbReference type="GO" id="GO:0006882">
    <property type="term" value="P:intracellular zinc ion homeostasis"/>
    <property type="evidence" value="ECO:0007669"/>
    <property type="project" value="TreeGrafter"/>
</dbReference>
<evidence type="ECO:0000256" key="1">
    <source>
        <dbReference type="ARBA" id="ARBA00004141"/>
    </source>
</evidence>
<evidence type="ECO:0000256" key="5">
    <source>
        <dbReference type="ARBA" id="ARBA00022989"/>
    </source>
</evidence>
<dbReference type="Proteomes" id="UP000092462">
    <property type="component" value="Unassembled WGS sequence"/>
</dbReference>
<keyword evidence="9" id="KW-1185">Reference proteome</keyword>
<evidence type="ECO:0000256" key="4">
    <source>
        <dbReference type="ARBA" id="ARBA00022833"/>
    </source>
</evidence>
<dbReference type="AlphaFoldDB" id="A0A1B0EZS6"/>
<protein>
    <recommendedName>
        <fullName evidence="7">Cation efflux protein transmembrane domain-containing protein</fullName>
    </recommendedName>
</protein>
<evidence type="ECO:0000313" key="8">
    <source>
        <dbReference type="EnsemblMetazoa" id="PPAI008259-PA"/>
    </source>
</evidence>
<accession>A0A1B0EZS6</accession>
<keyword evidence="4" id="KW-0862">Zinc</keyword>
<reference evidence="8" key="1">
    <citation type="submission" date="2022-08" db="UniProtKB">
        <authorList>
            <consortium name="EnsemblMetazoa"/>
        </authorList>
    </citation>
    <scope>IDENTIFICATION</scope>
    <source>
        <strain evidence="8">Israel</strain>
    </source>
</reference>
<keyword evidence="6" id="KW-0472">Membrane</keyword>
<evidence type="ECO:0000313" key="9">
    <source>
        <dbReference type="Proteomes" id="UP000092462"/>
    </source>
</evidence>
<name>A0A1B0EZS6_PHLPP</name>
<dbReference type="InterPro" id="IPR002524">
    <property type="entry name" value="Cation_efflux"/>
</dbReference>
<keyword evidence="5" id="KW-1133">Transmembrane helix</keyword>
<dbReference type="VEuPathDB" id="VectorBase:PPAI008259"/>
<dbReference type="GO" id="GO:0010312">
    <property type="term" value="P:detoxification of zinc ion"/>
    <property type="evidence" value="ECO:0007669"/>
    <property type="project" value="TreeGrafter"/>
</dbReference>
<feature type="domain" description="Cation efflux protein transmembrane" evidence="7">
    <location>
        <begin position="3"/>
        <end position="86"/>
    </location>
</feature>
<evidence type="ECO:0000259" key="7">
    <source>
        <dbReference type="Pfam" id="PF01545"/>
    </source>
</evidence>
<dbReference type="GO" id="GO:0016020">
    <property type="term" value="C:membrane"/>
    <property type="evidence" value="ECO:0007669"/>
    <property type="project" value="UniProtKB-SubCell"/>
</dbReference>
<dbReference type="GO" id="GO:0005385">
    <property type="term" value="F:zinc ion transmembrane transporter activity"/>
    <property type="evidence" value="ECO:0007669"/>
    <property type="project" value="TreeGrafter"/>
</dbReference>
<sequence>MMWLTAFFFFVEIVVGYVTNSMALVADSFHMLGDIAALVISFLSIKMSPKKWSKNTFGWARAEVLGALVNAVFLVALCFSITIEACK</sequence>
<dbReference type="Gene3D" id="1.20.1510.10">
    <property type="entry name" value="Cation efflux protein transmembrane domain"/>
    <property type="match status" value="1"/>
</dbReference>
<proteinExistence type="inferred from homology"/>
<dbReference type="PANTHER" id="PTHR45820">
    <property type="entry name" value="FI23527P1"/>
    <property type="match status" value="1"/>
</dbReference>
<comment type="subcellular location">
    <subcellularLocation>
        <location evidence="1">Membrane</location>
        <topology evidence="1">Multi-pass membrane protein</topology>
    </subcellularLocation>
</comment>
<evidence type="ECO:0000256" key="3">
    <source>
        <dbReference type="ARBA" id="ARBA00022692"/>
    </source>
</evidence>
<dbReference type="EMBL" id="AJVK01064292">
    <property type="status" value="NOT_ANNOTATED_CDS"/>
    <property type="molecule type" value="Genomic_DNA"/>
</dbReference>
<dbReference type="SUPFAM" id="SSF161111">
    <property type="entry name" value="Cation efflux protein transmembrane domain-like"/>
    <property type="match status" value="1"/>
</dbReference>
<comment type="similarity">
    <text evidence="2">Belongs to the cation diffusion facilitator (CDF) transporter (TC 2.A.4) family. SLC30A subfamily.</text>
</comment>
<dbReference type="VEuPathDB" id="VectorBase:PPAPM1_011471"/>
<dbReference type="InterPro" id="IPR058533">
    <property type="entry name" value="Cation_efflux_TM"/>
</dbReference>
<dbReference type="EnsemblMetazoa" id="PPAI008259-RA">
    <property type="protein sequence ID" value="PPAI008259-PA"/>
    <property type="gene ID" value="PPAI008259"/>
</dbReference>
<evidence type="ECO:0000256" key="6">
    <source>
        <dbReference type="ARBA" id="ARBA00023136"/>
    </source>
</evidence>